<dbReference type="AlphaFoldDB" id="A0A942TYN6"/>
<organism evidence="7 8">
    <name type="scientific">Neobacillus rhizophilus</name>
    <dbReference type="NCBI Taxonomy" id="2833579"/>
    <lineage>
        <taxon>Bacteria</taxon>
        <taxon>Bacillati</taxon>
        <taxon>Bacillota</taxon>
        <taxon>Bacilli</taxon>
        <taxon>Bacillales</taxon>
        <taxon>Bacillaceae</taxon>
        <taxon>Neobacillus</taxon>
    </lineage>
</organism>
<evidence type="ECO:0000313" key="8">
    <source>
        <dbReference type="Proteomes" id="UP000679749"/>
    </source>
</evidence>
<accession>A0A942TYN6</accession>
<evidence type="ECO:0000256" key="1">
    <source>
        <dbReference type="ARBA" id="ARBA00010996"/>
    </source>
</evidence>
<feature type="binding site" evidence="3">
    <location>
        <position position="71"/>
    </location>
    <ligand>
        <name>Cu cation</name>
        <dbReference type="ChEBI" id="CHEBI:23378"/>
    </ligand>
</feature>
<keyword evidence="5" id="KW-0732">Signal</keyword>
<keyword evidence="4" id="KW-1015">Disulfide bond</keyword>
<reference evidence="7" key="1">
    <citation type="submission" date="2021-05" db="EMBL/GenBank/DDBJ databases">
        <title>Novel Bacillus species.</title>
        <authorList>
            <person name="Liu G."/>
        </authorList>
    </citation>
    <scope>NUCLEOTIDE SEQUENCE</scope>
    <source>
        <strain evidence="7">FJAT-49825</strain>
    </source>
</reference>
<dbReference type="SUPFAM" id="SSF52833">
    <property type="entry name" value="Thioredoxin-like"/>
    <property type="match status" value="1"/>
</dbReference>
<dbReference type="RefSeq" id="WP_213115756.1">
    <property type="nucleotide sequence ID" value="NZ_JAGYPF010000001.1"/>
</dbReference>
<feature type="disulfide bond" description="Redox-active" evidence="4">
    <location>
        <begin position="67"/>
        <end position="71"/>
    </location>
</feature>
<dbReference type="InterPro" id="IPR013766">
    <property type="entry name" value="Thioredoxin_domain"/>
</dbReference>
<dbReference type="PANTHER" id="PTHR12151:SF25">
    <property type="entry name" value="LINALOOL DEHYDRATASE_ISOMERASE DOMAIN-CONTAINING PROTEIN"/>
    <property type="match status" value="1"/>
</dbReference>
<evidence type="ECO:0000313" key="7">
    <source>
        <dbReference type="EMBL" id="MBS4211221.1"/>
    </source>
</evidence>
<dbReference type="Gene3D" id="3.40.30.10">
    <property type="entry name" value="Glutaredoxin"/>
    <property type="match status" value="1"/>
</dbReference>
<dbReference type="InterPro" id="IPR003782">
    <property type="entry name" value="SCO1/SenC"/>
</dbReference>
<feature type="signal peptide" evidence="5">
    <location>
        <begin position="1"/>
        <end position="19"/>
    </location>
</feature>
<feature type="domain" description="Thioredoxin" evidence="6">
    <location>
        <begin position="29"/>
        <end position="193"/>
    </location>
</feature>
<dbReference type="PROSITE" id="PS51257">
    <property type="entry name" value="PROKAR_LIPOPROTEIN"/>
    <property type="match status" value="1"/>
</dbReference>
<gene>
    <name evidence="7" type="ORF">KHA99_01985</name>
</gene>
<name>A0A942TYN6_9BACI</name>
<keyword evidence="3" id="KW-0479">Metal-binding</keyword>
<evidence type="ECO:0000256" key="2">
    <source>
        <dbReference type="ARBA" id="ARBA00023008"/>
    </source>
</evidence>
<dbReference type="GO" id="GO:0046872">
    <property type="term" value="F:metal ion binding"/>
    <property type="evidence" value="ECO:0007669"/>
    <property type="project" value="UniProtKB-KW"/>
</dbReference>
<proteinExistence type="inferred from homology"/>
<keyword evidence="2 3" id="KW-0186">Copper</keyword>
<dbReference type="CDD" id="cd02968">
    <property type="entry name" value="SCO"/>
    <property type="match status" value="1"/>
</dbReference>
<feature type="binding site" evidence="3">
    <location>
        <position position="67"/>
    </location>
    <ligand>
        <name>Cu cation</name>
        <dbReference type="ChEBI" id="CHEBI:23378"/>
    </ligand>
</feature>
<sequence length="193" mass="21602">MKRFLILLFSVLLLTSCSADKEKKEKVEFPLSMKVESFEGINQDGKQVDLSKLKGKVWVADFVFTNCDTVCSPMTANMAELQRKMADAGVDARLVSFSIDPEQDQPAILKQYASGVKADFANWDLITGYQQEFIESFANKSFMAPAAKLEGSNQYVHSTSFYLVNIEGIVVQKYEGAADVPYEQIIKDIKSLQ</sequence>
<keyword evidence="8" id="KW-1185">Reference proteome</keyword>
<dbReference type="EMBL" id="JAGYPF010000001">
    <property type="protein sequence ID" value="MBS4211221.1"/>
    <property type="molecule type" value="Genomic_DNA"/>
</dbReference>
<comment type="caution">
    <text evidence="7">The sequence shown here is derived from an EMBL/GenBank/DDBJ whole genome shotgun (WGS) entry which is preliminary data.</text>
</comment>
<evidence type="ECO:0000259" key="6">
    <source>
        <dbReference type="PROSITE" id="PS51352"/>
    </source>
</evidence>
<comment type="similarity">
    <text evidence="1">Belongs to the SCO1/2 family.</text>
</comment>
<dbReference type="Proteomes" id="UP000679749">
    <property type="component" value="Unassembled WGS sequence"/>
</dbReference>
<dbReference type="Pfam" id="PF02630">
    <property type="entry name" value="SCO1-SenC"/>
    <property type="match status" value="1"/>
</dbReference>
<dbReference type="PROSITE" id="PS51352">
    <property type="entry name" value="THIOREDOXIN_2"/>
    <property type="match status" value="1"/>
</dbReference>
<dbReference type="PANTHER" id="PTHR12151">
    <property type="entry name" value="ELECTRON TRANSPORT PROTIN SCO1/SENC FAMILY MEMBER"/>
    <property type="match status" value="1"/>
</dbReference>
<feature type="chain" id="PRO_5039116321" evidence="5">
    <location>
        <begin position="20"/>
        <end position="193"/>
    </location>
</feature>
<dbReference type="InterPro" id="IPR036249">
    <property type="entry name" value="Thioredoxin-like_sf"/>
</dbReference>
<evidence type="ECO:0000256" key="5">
    <source>
        <dbReference type="SAM" id="SignalP"/>
    </source>
</evidence>
<protein>
    <submittedName>
        <fullName evidence="7">SCO family protein</fullName>
    </submittedName>
</protein>
<evidence type="ECO:0000256" key="4">
    <source>
        <dbReference type="PIRSR" id="PIRSR603782-2"/>
    </source>
</evidence>
<feature type="binding site" evidence="3">
    <location>
        <position position="157"/>
    </location>
    <ligand>
        <name>Cu cation</name>
        <dbReference type="ChEBI" id="CHEBI:23378"/>
    </ligand>
</feature>
<evidence type="ECO:0000256" key="3">
    <source>
        <dbReference type="PIRSR" id="PIRSR603782-1"/>
    </source>
</evidence>